<evidence type="ECO:0000259" key="5">
    <source>
        <dbReference type="PROSITE" id="PS50174"/>
    </source>
</evidence>
<protein>
    <recommendedName>
        <fullName evidence="5">G-patch domain-containing protein</fullName>
    </recommendedName>
</protein>
<keyword evidence="2" id="KW-0694">RNA-binding</keyword>
<dbReference type="InParanoid" id="H2Z1P0"/>
<dbReference type="Ensembl" id="ENSCSAVT00000011635.1">
    <property type="protein sequence ID" value="ENSCSAVP00000011502.1"/>
    <property type="gene ID" value="ENSCSAVG00000006741.1"/>
</dbReference>
<feature type="domain" description="G-patch" evidence="5">
    <location>
        <begin position="290"/>
        <end position="336"/>
    </location>
</feature>
<dbReference type="STRING" id="51511.ENSCSAVP00000011502"/>
<comment type="subcellular location">
    <subcellularLocation>
        <location evidence="1">Nucleus</location>
    </subcellularLocation>
</comment>
<dbReference type="OMA" id="ARYMETD"/>
<dbReference type="AlphaFoldDB" id="H2Z1P0"/>
<dbReference type="InterPro" id="IPR041591">
    <property type="entry name" value="OCRE"/>
</dbReference>
<dbReference type="GO" id="GO:0003723">
    <property type="term" value="F:RNA binding"/>
    <property type="evidence" value="ECO:0007669"/>
    <property type="project" value="UniProtKB-KW"/>
</dbReference>
<evidence type="ECO:0000313" key="7">
    <source>
        <dbReference type="Proteomes" id="UP000007875"/>
    </source>
</evidence>
<dbReference type="SMART" id="SM00443">
    <property type="entry name" value="G_patch"/>
    <property type="match status" value="1"/>
</dbReference>
<keyword evidence="3" id="KW-0539">Nucleus</keyword>
<dbReference type="Pfam" id="PF01585">
    <property type="entry name" value="G-patch"/>
    <property type="match status" value="1"/>
</dbReference>
<dbReference type="PANTHER" id="PTHR13948:SF3">
    <property type="entry name" value="FI21118P1"/>
    <property type="match status" value="1"/>
</dbReference>
<accession>H2Z1P0</accession>
<dbReference type="Pfam" id="PF17780">
    <property type="entry name" value="OCRE"/>
    <property type="match status" value="1"/>
</dbReference>
<sequence length="362" mass="41628">YYFDPTTGYYYDATSRYFYNNQTGEYMYWDMTACTYKKISQEMQMQQNKDNQKKNQEKEQKEMKNVNAKKIAKDMERWAKAQNKKKEEMKRILDDTGTPQANAPTGMEPPMLPPPRKRETYADAAFSVLEKQVSEAERQAAVKAAYKQNIFRKPELPGAKKKTESDDSGLVSYMKTSDSEEEEEEEINEENFLDWGKLACLLCKRGFPSKDMLVKHKDLSDLHKQNLEKRKINVGSLTKKKQNDSASSIKYRDRAAERRHKFGITEVPKRTERRQGFVPYEQPTKDGIDNTNIGNQMLQKMGWREGSGLGKSRSGITAPIQVQQRSQGSGLGMRGSSYGLDGSDDYKSAAKKVTYARYMETD</sequence>
<dbReference type="GO" id="GO:0000398">
    <property type="term" value="P:mRNA splicing, via spliceosome"/>
    <property type="evidence" value="ECO:0007669"/>
    <property type="project" value="TreeGrafter"/>
</dbReference>
<dbReference type="eggNOG" id="KOG0154">
    <property type="taxonomic scope" value="Eukaryota"/>
</dbReference>
<evidence type="ECO:0000256" key="3">
    <source>
        <dbReference type="ARBA" id="ARBA00023242"/>
    </source>
</evidence>
<dbReference type="GeneTree" id="ENSGT00940000168413"/>
<reference evidence="6" key="2">
    <citation type="submission" date="2025-08" db="UniProtKB">
        <authorList>
            <consortium name="Ensembl"/>
        </authorList>
    </citation>
    <scope>IDENTIFICATION</scope>
</reference>
<evidence type="ECO:0000256" key="4">
    <source>
        <dbReference type="SAM" id="MobiDB-lite"/>
    </source>
</evidence>
<reference evidence="6" key="3">
    <citation type="submission" date="2025-09" db="UniProtKB">
        <authorList>
            <consortium name="Ensembl"/>
        </authorList>
    </citation>
    <scope>IDENTIFICATION</scope>
</reference>
<feature type="region of interest" description="Disordered" evidence="4">
    <location>
        <begin position="305"/>
        <end position="345"/>
    </location>
</feature>
<reference evidence="7" key="1">
    <citation type="submission" date="2003-08" db="EMBL/GenBank/DDBJ databases">
        <authorList>
            <person name="Birren B."/>
            <person name="Nusbaum C."/>
            <person name="Abebe A."/>
            <person name="Abouelleil A."/>
            <person name="Adekoya E."/>
            <person name="Ait-zahra M."/>
            <person name="Allen N."/>
            <person name="Allen T."/>
            <person name="An P."/>
            <person name="Anderson M."/>
            <person name="Anderson S."/>
            <person name="Arachchi H."/>
            <person name="Armbruster J."/>
            <person name="Bachantsang P."/>
            <person name="Baldwin J."/>
            <person name="Barry A."/>
            <person name="Bayul T."/>
            <person name="Blitshsteyn B."/>
            <person name="Bloom T."/>
            <person name="Blye J."/>
            <person name="Boguslavskiy L."/>
            <person name="Borowsky M."/>
            <person name="Boukhgalter B."/>
            <person name="Brunache A."/>
            <person name="Butler J."/>
            <person name="Calixte N."/>
            <person name="Calvo S."/>
            <person name="Camarata J."/>
            <person name="Campo K."/>
            <person name="Chang J."/>
            <person name="Cheshatsang Y."/>
            <person name="Citroen M."/>
            <person name="Collymore A."/>
            <person name="Considine T."/>
            <person name="Cook A."/>
            <person name="Cooke P."/>
            <person name="Corum B."/>
            <person name="Cuomo C."/>
            <person name="David R."/>
            <person name="Dawoe T."/>
            <person name="Degray S."/>
            <person name="Dodge S."/>
            <person name="Dooley K."/>
            <person name="Dorje P."/>
            <person name="Dorjee K."/>
            <person name="Dorris L."/>
            <person name="Duffey N."/>
            <person name="Dupes A."/>
            <person name="Elkins T."/>
            <person name="Engels R."/>
            <person name="Erickson J."/>
            <person name="Farina A."/>
            <person name="Faro S."/>
            <person name="Ferreira P."/>
            <person name="Fischer H."/>
            <person name="Fitzgerald M."/>
            <person name="Foley K."/>
            <person name="Gage D."/>
            <person name="Galagan J."/>
            <person name="Gearin G."/>
            <person name="Gnerre S."/>
            <person name="Gnirke A."/>
            <person name="Goyette A."/>
            <person name="Graham J."/>
            <person name="Grandbois E."/>
            <person name="Gyaltsen K."/>
            <person name="Hafez N."/>
            <person name="Hagopian D."/>
            <person name="Hagos B."/>
            <person name="Hall J."/>
            <person name="Hatcher B."/>
            <person name="Heller A."/>
            <person name="Higgins H."/>
            <person name="Honan T."/>
            <person name="Horn A."/>
            <person name="Houde N."/>
            <person name="Hughes L."/>
            <person name="Hulme W."/>
            <person name="Husby E."/>
            <person name="Iliev I."/>
            <person name="Jaffe D."/>
            <person name="Jones C."/>
            <person name="Kamal M."/>
            <person name="Kamat A."/>
            <person name="Kamvysselis M."/>
            <person name="Karlsson E."/>
            <person name="Kells C."/>
            <person name="Kieu A."/>
            <person name="Kisner P."/>
            <person name="Kodira C."/>
            <person name="Kulbokas E."/>
            <person name="Labutti K."/>
            <person name="Lama D."/>
            <person name="Landers T."/>
            <person name="Leger J."/>
            <person name="Levine S."/>
            <person name="Lewis D."/>
            <person name="Lewis T."/>
            <person name="Lindblad-toh K."/>
            <person name="Liu X."/>
            <person name="Lokyitsang T."/>
            <person name="Lokyitsang Y."/>
            <person name="Lucien O."/>
            <person name="Lui A."/>
            <person name="Ma L.J."/>
            <person name="Mabbitt R."/>
            <person name="Macdonald J."/>
            <person name="Maclean C."/>
            <person name="Major J."/>
            <person name="Manning J."/>
            <person name="Marabella R."/>
            <person name="Maru K."/>
            <person name="Matthews C."/>
            <person name="Mauceli E."/>
            <person name="Mccarthy M."/>
            <person name="Mcdonough S."/>
            <person name="Mcghee T."/>
            <person name="Meldrim J."/>
            <person name="Meneus L."/>
            <person name="Mesirov J."/>
            <person name="Mihalev A."/>
            <person name="Mihova T."/>
            <person name="Mikkelsen T."/>
            <person name="Mlenga V."/>
            <person name="Moru K."/>
            <person name="Mozes J."/>
            <person name="Mulrain L."/>
            <person name="Munson G."/>
            <person name="Naylor J."/>
            <person name="Newes C."/>
            <person name="Nguyen C."/>
            <person name="Nguyen N."/>
            <person name="Nguyen T."/>
            <person name="Nicol R."/>
            <person name="Nielsen C."/>
            <person name="Nizzari M."/>
            <person name="Norbu C."/>
            <person name="Norbu N."/>
            <person name="O'donnell P."/>
            <person name="Okoawo O."/>
            <person name="O'leary S."/>
            <person name="Omotosho B."/>
            <person name="O'neill K."/>
            <person name="Osman S."/>
            <person name="Parker S."/>
            <person name="Perrin D."/>
            <person name="Phunkhang P."/>
            <person name="Piqani B."/>
            <person name="Purcell S."/>
            <person name="Rachupka T."/>
            <person name="Ramasamy U."/>
            <person name="Rameau R."/>
            <person name="Ray V."/>
            <person name="Raymond C."/>
            <person name="Retta R."/>
            <person name="Richardson S."/>
            <person name="Rise C."/>
            <person name="Rodriguez J."/>
            <person name="Rogers J."/>
            <person name="Rogov P."/>
            <person name="Rutman M."/>
            <person name="Schupbach R."/>
            <person name="Seaman C."/>
            <person name="Settipalli S."/>
            <person name="Sharpe T."/>
            <person name="Sheridan J."/>
            <person name="Sherpa N."/>
            <person name="Shi J."/>
            <person name="Smirnov S."/>
            <person name="Smith C."/>
            <person name="Sougnez C."/>
            <person name="Spencer B."/>
            <person name="Stalker J."/>
            <person name="Stange-thomann N."/>
            <person name="Stavropoulos S."/>
            <person name="Stetson K."/>
            <person name="Stone C."/>
            <person name="Stone S."/>
            <person name="Stubbs M."/>
            <person name="Talamas J."/>
            <person name="Tchuinga P."/>
            <person name="Tenzing P."/>
            <person name="Tesfaye S."/>
            <person name="Theodore J."/>
            <person name="Thoulutsang Y."/>
            <person name="Topham K."/>
            <person name="Towey S."/>
            <person name="Tsamla T."/>
            <person name="Tsomo N."/>
            <person name="Vallee D."/>
            <person name="Vassiliev H."/>
            <person name="Venkataraman V."/>
            <person name="Vinson J."/>
            <person name="Vo A."/>
            <person name="Wade C."/>
            <person name="Wang S."/>
            <person name="Wangchuk T."/>
            <person name="Wangdi T."/>
            <person name="Whittaker C."/>
            <person name="Wilkinson J."/>
            <person name="Wu Y."/>
            <person name="Wyman D."/>
            <person name="Yadav S."/>
            <person name="Yang S."/>
            <person name="Yang X."/>
            <person name="Yeager S."/>
            <person name="Yee E."/>
            <person name="Young G."/>
            <person name="Zainoun J."/>
            <person name="Zembeck L."/>
            <person name="Zimmer A."/>
            <person name="Zody M."/>
            <person name="Lander E."/>
        </authorList>
    </citation>
    <scope>NUCLEOTIDE SEQUENCE [LARGE SCALE GENOMIC DNA]</scope>
</reference>
<keyword evidence="7" id="KW-1185">Reference proteome</keyword>
<evidence type="ECO:0000256" key="1">
    <source>
        <dbReference type="ARBA" id="ARBA00004123"/>
    </source>
</evidence>
<dbReference type="InterPro" id="IPR000467">
    <property type="entry name" value="G_patch_dom"/>
</dbReference>
<dbReference type="PROSITE" id="PS50174">
    <property type="entry name" value="G_PATCH"/>
    <property type="match status" value="1"/>
</dbReference>
<feature type="compositionally biased region" description="Acidic residues" evidence="4">
    <location>
        <begin position="179"/>
        <end position="188"/>
    </location>
</feature>
<organism evidence="6 7">
    <name type="scientific">Ciona savignyi</name>
    <name type="common">Pacific transparent sea squirt</name>
    <dbReference type="NCBI Taxonomy" id="51511"/>
    <lineage>
        <taxon>Eukaryota</taxon>
        <taxon>Metazoa</taxon>
        <taxon>Chordata</taxon>
        <taxon>Tunicata</taxon>
        <taxon>Ascidiacea</taxon>
        <taxon>Phlebobranchia</taxon>
        <taxon>Cionidae</taxon>
        <taxon>Ciona</taxon>
    </lineage>
</organism>
<name>H2Z1P0_CIOSA</name>
<dbReference type="PANTHER" id="PTHR13948">
    <property type="entry name" value="RNA-BINDING PROTEIN"/>
    <property type="match status" value="1"/>
</dbReference>
<dbReference type="HOGENOM" id="CLU_010527_1_0_1"/>
<feature type="region of interest" description="Disordered" evidence="4">
    <location>
        <begin position="157"/>
        <end position="188"/>
    </location>
</feature>
<dbReference type="GO" id="GO:0005634">
    <property type="term" value="C:nucleus"/>
    <property type="evidence" value="ECO:0007669"/>
    <property type="project" value="UniProtKB-SubCell"/>
</dbReference>
<feature type="compositionally biased region" description="Basic and acidic residues" evidence="4">
    <location>
        <begin position="50"/>
        <end position="64"/>
    </location>
</feature>
<feature type="region of interest" description="Disordered" evidence="4">
    <location>
        <begin position="45"/>
        <end position="71"/>
    </location>
</feature>
<dbReference type="Proteomes" id="UP000007875">
    <property type="component" value="Unassembled WGS sequence"/>
</dbReference>
<proteinExistence type="predicted"/>
<evidence type="ECO:0000313" key="6">
    <source>
        <dbReference type="Ensembl" id="ENSCSAVP00000011502.1"/>
    </source>
</evidence>
<feature type="region of interest" description="Disordered" evidence="4">
    <location>
        <begin position="95"/>
        <end position="117"/>
    </location>
</feature>
<evidence type="ECO:0000256" key="2">
    <source>
        <dbReference type="ARBA" id="ARBA00022884"/>
    </source>
</evidence>